<dbReference type="EMBL" id="BAABCJ010000002">
    <property type="protein sequence ID" value="GAA3704015.1"/>
    <property type="molecule type" value="Genomic_DNA"/>
</dbReference>
<reference evidence="3" key="1">
    <citation type="journal article" date="2019" name="Int. J. Syst. Evol. Microbiol.">
        <title>The Global Catalogue of Microorganisms (GCM) 10K type strain sequencing project: providing services to taxonomists for standard genome sequencing and annotation.</title>
        <authorList>
            <consortium name="The Broad Institute Genomics Platform"/>
            <consortium name="The Broad Institute Genome Sequencing Center for Infectious Disease"/>
            <person name="Wu L."/>
            <person name="Ma J."/>
        </authorList>
    </citation>
    <scope>NUCLEOTIDE SEQUENCE [LARGE SCALE GENOMIC DNA]</scope>
    <source>
        <strain evidence="3">JCM 16961</strain>
    </source>
</reference>
<evidence type="ECO:0008006" key="4">
    <source>
        <dbReference type="Google" id="ProtNLM"/>
    </source>
</evidence>
<accession>A0ABP7DGG2</accession>
<organism evidence="2 3">
    <name type="scientific">Zhihengliuella alba</name>
    <dbReference type="NCBI Taxonomy" id="547018"/>
    <lineage>
        <taxon>Bacteria</taxon>
        <taxon>Bacillati</taxon>
        <taxon>Actinomycetota</taxon>
        <taxon>Actinomycetes</taxon>
        <taxon>Micrococcales</taxon>
        <taxon>Micrococcaceae</taxon>
        <taxon>Zhihengliuella</taxon>
    </lineage>
</organism>
<evidence type="ECO:0000256" key="1">
    <source>
        <dbReference type="SAM" id="MobiDB-lite"/>
    </source>
</evidence>
<feature type="region of interest" description="Disordered" evidence="1">
    <location>
        <begin position="1"/>
        <end position="29"/>
    </location>
</feature>
<comment type="caution">
    <text evidence="2">The sequence shown here is derived from an EMBL/GenBank/DDBJ whole genome shotgun (WGS) entry which is preliminary data.</text>
</comment>
<protein>
    <recommendedName>
        <fullName evidence="4">Sensor domain-containing protein</fullName>
    </recommendedName>
</protein>
<evidence type="ECO:0000313" key="2">
    <source>
        <dbReference type="EMBL" id="GAA3704015.1"/>
    </source>
</evidence>
<proteinExistence type="predicted"/>
<feature type="region of interest" description="Disordered" evidence="1">
    <location>
        <begin position="44"/>
        <end position="81"/>
    </location>
</feature>
<name>A0ABP7DGG2_9MICC</name>
<keyword evidence="3" id="KW-1185">Reference proteome</keyword>
<dbReference type="Proteomes" id="UP001501536">
    <property type="component" value="Unassembled WGS sequence"/>
</dbReference>
<gene>
    <name evidence="2" type="ORF">GCM10022377_17150</name>
</gene>
<evidence type="ECO:0000313" key="3">
    <source>
        <dbReference type="Proteomes" id="UP001501536"/>
    </source>
</evidence>
<feature type="compositionally biased region" description="Basic residues" evidence="1">
    <location>
        <begin position="20"/>
        <end position="29"/>
    </location>
</feature>
<sequence>MAHPDPRPAPRTGLGPARTAPRRLRRRPGRFAASAAVVLLALTGCGSDGGAEPPNDDQHSGVTGAEGSGGDGSGEDGASPRPVTVENVAAAAGVLQAAQLGFDRSAVASTEDLARLREDRPDAMDGVVVAPSSCQEPLQRLNWSPVLLGEEAARTDFAAESVPMTGTVEVARIADRGALEAYYGTVRTLLEECPQVTLNVQKPSGEDTTTPASGPLAFQAPAVEREVDSAVFWSRFPHDADLEQQSVVLLEEAGDYVAMVSFAGQEGVEDERTTRLAEAVMDATIRELAAQQEK</sequence>
<dbReference type="RefSeq" id="WP_344882908.1">
    <property type="nucleotide sequence ID" value="NZ_BAABCJ010000002.1"/>
</dbReference>